<evidence type="ECO:0000256" key="3">
    <source>
        <dbReference type="SAM" id="Coils"/>
    </source>
</evidence>
<dbReference type="SUPFAM" id="SSF47027">
    <property type="entry name" value="Acyl-CoA binding protein"/>
    <property type="match status" value="1"/>
</dbReference>
<dbReference type="PROSITE" id="PS51228">
    <property type="entry name" value="ACB_2"/>
    <property type="match status" value="1"/>
</dbReference>
<keyword evidence="2" id="KW-0446">Lipid-binding</keyword>
<evidence type="ECO:0000259" key="5">
    <source>
        <dbReference type="PROSITE" id="PS51228"/>
    </source>
</evidence>
<dbReference type="InterPro" id="IPR035984">
    <property type="entry name" value="Acyl-CoA-binding_sf"/>
</dbReference>
<dbReference type="InterPro" id="IPR022408">
    <property type="entry name" value="Acyl-CoA-binding_prot_CS"/>
</dbReference>
<keyword evidence="3" id="KW-0175">Coiled coil</keyword>
<gene>
    <name evidence="6" type="ORF">BCV71DRAFT_260334</name>
</gene>
<dbReference type="EMBL" id="KV921268">
    <property type="protein sequence ID" value="ORE22259.1"/>
    <property type="molecule type" value="Genomic_DNA"/>
</dbReference>
<dbReference type="GO" id="GO:0000062">
    <property type="term" value="F:fatty-acyl-CoA binding"/>
    <property type="evidence" value="ECO:0007669"/>
    <property type="project" value="InterPro"/>
</dbReference>
<organism evidence="6 7">
    <name type="scientific">Rhizopus microsporus</name>
    <dbReference type="NCBI Taxonomy" id="58291"/>
    <lineage>
        <taxon>Eukaryota</taxon>
        <taxon>Fungi</taxon>
        <taxon>Fungi incertae sedis</taxon>
        <taxon>Mucoromycota</taxon>
        <taxon>Mucoromycotina</taxon>
        <taxon>Mucoromycetes</taxon>
        <taxon>Mucorales</taxon>
        <taxon>Mucorineae</taxon>
        <taxon>Rhizopodaceae</taxon>
        <taxon>Rhizopus</taxon>
    </lineage>
</organism>
<feature type="region of interest" description="Disordered" evidence="4">
    <location>
        <begin position="326"/>
        <end position="362"/>
    </location>
</feature>
<dbReference type="AlphaFoldDB" id="A0A1X0SDD6"/>
<feature type="coiled-coil region" evidence="3">
    <location>
        <begin position="298"/>
        <end position="325"/>
    </location>
</feature>
<dbReference type="PANTHER" id="PTHR23310:SF62">
    <property type="entry name" value="ACYL-COA BINDING PROTEIN 1, ISOFORM A"/>
    <property type="match status" value="1"/>
</dbReference>
<evidence type="ECO:0000256" key="4">
    <source>
        <dbReference type="SAM" id="MobiDB-lite"/>
    </source>
</evidence>
<dbReference type="PRINTS" id="PR00689">
    <property type="entry name" value="ACOABINDINGP"/>
</dbReference>
<evidence type="ECO:0000256" key="1">
    <source>
        <dbReference type="ARBA" id="ARBA00005567"/>
    </source>
</evidence>
<dbReference type="Proteomes" id="UP000242381">
    <property type="component" value="Unassembled WGS sequence"/>
</dbReference>
<dbReference type="OMA" id="ANAGRMT"/>
<dbReference type="VEuPathDB" id="FungiDB:BCV72DRAFT_205230"/>
<feature type="region of interest" description="Disordered" evidence="4">
    <location>
        <begin position="236"/>
        <end position="271"/>
    </location>
</feature>
<feature type="compositionally biased region" description="Low complexity" evidence="4">
    <location>
        <begin position="239"/>
        <end position="270"/>
    </location>
</feature>
<dbReference type="PANTHER" id="PTHR23310">
    <property type="entry name" value="ACYL-COA-BINDING PROTEIN, ACBP"/>
    <property type="match status" value="1"/>
</dbReference>
<evidence type="ECO:0000256" key="2">
    <source>
        <dbReference type="ARBA" id="ARBA00023121"/>
    </source>
</evidence>
<dbReference type="Gene3D" id="1.20.80.10">
    <property type="match status" value="1"/>
</dbReference>
<dbReference type="GO" id="GO:0006631">
    <property type="term" value="P:fatty acid metabolic process"/>
    <property type="evidence" value="ECO:0007669"/>
    <property type="project" value="TreeGrafter"/>
</dbReference>
<sequence length="426" mass="48422">MSHIPPHYTDRFIQQRYKKALYFVQNLPASSNFQPTKNQKLELYALYKQVSEGDINTQRPGLFDVVGRAKWDAWKKLEGMSKLEAMHCYVEALLRVATEAYKKNMGREEAQRIIHTFAVMRPSGEDTTDDELSDMDDTSIASEDEEEQNYLRNIQERATVMNRRPASVASTQTMVTAPATPRQAPTTLRPPSSMSMTRRGLQINRDLLPNSFNEHEENQLIDGNPWAQHPTIKERNLRTPTSASSLRLPSPSARPSFVASSNSSSVTATPQNHRLVYTPTSSHHESFHALGPATKRALESLQNEIVALNERIDDIRRELVERDKQRTLQYRKTNPSSNDIDTNNNSNRNTSNNNNNNNNNNNSEDDGWKWVIKAALKHAGVNLLTALILFLILYRAKSPIAYAILKQTSKFWQSIKLHALITNVLV</sequence>
<accession>A0A1X0SDD6</accession>
<protein>
    <submittedName>
        <fullName evidence="6">ACBP-domain-containing protein</fullName>
    </submittedName>
</protein>
<evidence type="ECO:0000313" key="7">
    <source>
        <dbReference type="Proteomes" id="UP000242381"/>
    </source>
</evidence>
<feature type="region of interest" description="Disordered" evidence="4">
    <location>
        <begin position="165"/>
        <end position="197"/>
    </location>
</feature>
<reference evidence="6 7" key="1">
    <citation type="journal article" date="2016" name="Proc. Natl. Acad. Sci. U.S.A.">
        <title>Lipid metabolic changes in an early divergent fungus govern the establishment of a mutualistic symbiosis with endobacteria.</title>
        <authorList>
            <person name="Lastovetsky O.A."/>
            <person name="Gaspar M.L."/>
            <person name="Mondo S.J."/>
            <person name="LaButti K.M."/>
            <person name="Sandor L."/>
            <person name="Grigoriev I.V."/>
            <person name="Henry S.A."/>
            <person name="Pawlowska T.E."/>
        </authorList>
    </citation>
    <scope>NUCLEOTIDE SEQUENCE [LARGE SCALE GENOMIC DNA]</scope>
    <source>
        <strain evidence="6 7">ATCC 11559</strain>
    </source>
</reference>
<comment type="similarity">
    <text evidence="1">Belongs to the ACBP family.</text>
</comment>
<feature type="compositionally biased region" description="Low complexity" evidence="4">
    <location>
        <begin position="176"/>
        <end position="191"/>
    </location>
</feature>
<dbReference type="PROSITE" id="PS00880">
    <property type="entry name" value="ACB_1"/>
    <property type="match status" value="1"/>
</dbReference>
<dbReference type="InterPro" id="IPR014352">
    <property type="entry name" value="FERM/acyl-CoA-bd_prot_sf"/>
</dbReference>
<dbReference type="Pfam" id="PF00887">
    <property type="entry name" value="ACBP"/>
    <property type="match status" value="1"/>
</dbReference>
<dbReference type="InterPro" id="IPR000582">
    <property type="entry name" value="Acyl-CoA-binding_protein"/>
</dbReference>
<proteinExistence type="inferred from homology"/>
<evidence type="ECO:0000313" key="6">
    <source>
        <dbReference type="EMBL" id="ORE22259.1"/>
    </source>
</evidence>
<name>A0A1X0SDD6_RHIZD</name>
<feature type="domain" description="ACB" evidence="5">
    <location>
        <begin position="13"/>
        <end position="102"/>
    </location>
</feature>
<feature type="compositionally biased region" description="Low complexity" evidence="4">
    <location>
        <begin position="334"/>
        <end position="362"/>
    </location>
</feature>